<dbReference type="PIRSF" id="PIRSF001439">
    <property type="entry name" value="CryM"/>
    <property type="match status" value="1"/>
</dbReference>
<dbReference type="InterPro" id="IPR003462">
    <property type="entry name" value="ODC_Mu_crystall"/>
</dbReference>
<evidence type="ECO:0000313" key="1">
    <source>
        <dbReference type="EMBL" id="RAK26276.1"/>
    </source>
</evidence>
<name>A0A327YXG1_9ACTN</name>
<dbReference type="GO" id="GO:0005737">
    <property type="term" value="C:cytoplasm"/>
    <property type="evidence" value="ECO:0007669"/>
    <property type="project" value="TreeGrafter"/>
</dbReference>
<dbReference type="InterPro" id="IPR036291">
    <property type="entry name" value="NAD(P)-bd_dom_sf"/>
</dbReference>
<proteinExistence type="predicted"/>
<sequence>MIYIDGARIRDLLSPRDAVDAITAALHAGLDPASDPARTAVTSDNGQMLLMPSTGGGRLGVKVVTVADHGSPRVQGVYLLFDATTLAPAALLDGIALTTLRTPAVSVAAVLPYLPEKPRVAVFGTGPQGRGHVETLAAVRELDRITYLTRRPVEIPGAETATAAEAPEVLADADVVVCATTARQPLFDSSQLSDRAIVIAVGSHEPGAREVDGALLARAHVIVEDRTTAMREAGDVIHAVTEGHLTPADLIPIGQPVHHDRPILFKSTGMAWEDLVIATEVHRRASA</sequence>
<gene>
    <name evidence="1" type="ORF">B0I29_128126</name>
</gene>
<dbReference type="SUPFAM" id="SSF51735">
    <property type="entry name" value="NAD(P)-binding Rossmann-fold domains"/>
    <property type="match status" value="1"/>
</dbReference>
<accession>A0A327YXG1</accession>
<dbReference type="InterPro" id="IPR023401">
    <property type="entry name" value="ODC_N"/>
</dbReference>
<organism evidence="1 2">
    <name type="scientific">Actinoplanes lutulentus</name>
    <dbReference type="NCBI Taxonomy" id="1287878"/>
    <lineage>
        <taxon>Bacteria</taxon>
        <taxon>Bacillati</taxon>
        <taxon>Actinomycetota</taxon>
        <taxon>Actinomycetes</taxon>
        <taxon>Micromonosporales</taxon>
        <taxon>Micromonosporaceae</taxon>
        <taxon>Actinoplanes</taxon>
    </lineage>
</organism>
<dbReference type="Proteomes" id="UP000249341">
    <property type="component" value="Unassembled WGS sequence"/>
</dbReference>
<dbReference type="OrthoDB" id="4311033at2"/>
<keyword evidence="2" id="KW-1185">Reference proteome</keyword>
<dbReference type="PANTHER" id="PTHR13812:SF19">
    <property type="entry name" value="KETIMINE REDUCTASE MU-CRYSTALLIN"/>
    <property type="match status" value="1"/>
</dbReference>
<evidence type="ECO:0000313" key="2">
    <source>
        <dbReference type="Proteomes" id="UP000249341"/>
    </source>
</evidence>
<dbReference type="RefSeq" id="WP_111654762.1">
    <property type="nucleotide sequence ID" value="NZ_JACHWI010000014.1"/>
</dbReference>
<dbReference type="EMBL" id="QLMJ01000028">
    <property type="protein sequence ID" value="RAK26276.1"/>
    <property type="molecule type" value="Genomic_DNA"/>
</dbReference>
<protein>
    <submittedName>
        <fullName evidence="1">Ornithine cyclodeaminase</fullName>
    </submittedName>
</protein>
<dbReference type="Pfam" id="PF02423">
    <property type="entry name" value="OCD_Mu_crystall"/>
    <property type="match status" value="1"/>
</dbReference>
<dbReference type="Gene3D" id="3.30.1780.10">
    <property type="entry name" value="ornithine cyclodeaminase, domain 1"/>
    <property type="match status" value="1"/>
</dbReference>
<reference evidence="1 2" key="1">
    <citation type="submission" date="2018-06" db="EMBL/GenBank/DDBJ databases">
        <title>Genomic Encyclopedia of Type Strains, Phase III (KMG-III): the genomes of soil and plant-associated and newly described type strains.</title>
        <authorList>
            <person name="Whitman W."/>
        </authorList>
    </citation>
    <scope>NUCLEOTIDE SEQUENCE [LARGE SCALE GENOMIC DNA]</scope>
    <source>
        <strain evidence="1 2">CGMCC 4.7090</strain>
    </source>
</reference>
<dbReference type="AlphaFoldDB" id="A0A327YXG1"/>
<dbReference type="Gene3D" id="3.40.50.720">
    <property type="entry name" value="NAD(P)-binding Rossmann-like Domain"/>
    <property type="match status" value="1"/>
</dbReference>
<dbReference type="PANTHER" id="PTHR13812">
    <property type="entry name" value="KETIMINE REDUCTASE MU-CRYSTALLIN"/>
    <property type="match status" value="1"/>
</dbReference>
<comment type="caution">
    <text evidence="1">The sequence shown here is derived from an EMBL/GenBank/DDBJ whole genome shotgun (WGS) entry which is preliminary data.</text>
</comment>